<dbReference type="SUPFAM" id="SSF51246">
    <property type="entry name" value="Rudiment single hybrid motif"/>
    <property type="match status" value="1"/>
</dbReference>
<organism evidence="8 9">
    <name type="scientific">Cupriavidus cauae</name>
    <dbReference type="NCBI Taxonomy" id="2608999"/>
    <lineage>
        <taxon>Bacteria</taxon>
        <taxon>Pseudomonadati</taxon>
        <taxon>Pseudomonadota</taxon>
        <taxon>Betaproteobacteria</taxon>
        <taxon>Burkholderiales</taxon>
        <taxon>Burkholderiaceae</taxon>
        <taxon>Cupriavidus</taxon>
    </lineage>
</organism>
<dbReference type="Gene3D" id="3.30.470.20">
    <property type="entry name" value="ATP-grasp fold, B domain"/>
    <property type="match status" value="1"/>
</dbReference>
<keyword evidence="3 5" id="KW-0067">ATP-binding</keyword>
<reference evidence="8 9" key="1">
    <citation type="submission" date="2019-09" db="EMBL/GenBank/DDBJ databases">
        <title>Isolation of a novel species in the genus Cupriavidus from patients with sepsis using whole genome sequencing.</title>
        <authorList>
            <person name="Kweon O.J."/>
            <person name="Lee M.-K."/>
        </authorList>
    </citation>
    <scope>NUCLEOTIDE SEQUENCE [LARGE SCALE GENOMIC DNA]</scope>
    <source>
        <strain evidence="8 9">MKL-01</strain>
    </source>
</reference>
<name>A0A5M8AT22_9BURK</name>
<dbReference type="InterPro" id="IPR011761">
    <property type="entry name" value="ATP-grasp"/>
</dbReference>
<dbReference type="SUPFAM" id="SSF56059">
    <property type="entry name" value="Glutathione synthetase ATP-binding domain-like"/>
    <property type="match status" value="1"/>
</dbReference>
<dbReference type="InterPro" id="IPR050856">
    <property type="entry name" value="Biotin_carboxylase_complex"/>
</dbReference>
<dbReference type="PROSITE" id="PS00867">
    <property type="entry name" value="CPSASE_2"/>
    <property type="match status" value="1"/>
</dbReference>
<evidence type="ECO:0000259" key="7">
    <source>
        <dbReference type="PROSITE" id="PS50979"/>
    </source>
</evidence>
<evidence type="ECO:0000313" key="9">
    <source>
        <dbReference type="Proteomes" id="UP000324324"/>
    </source>
</evidence>
<keyword evidence="1" id="KW-0436">Ligase</keyword>
<evidence type="ECO:0000256" key="4">
    <source>
        <dbReference type="ARBA" id="ARBA00023267"/>
    </source>
</evidence>
<feature type="domain" description="ATP-grasp" evidence="6">
    <location>
        <begin position="128"/>
        <end position="325"/>
    </location>
</feature>
<dbReference type="PANTHER" id="PTHR18866:SF33">
    <property type="entry name" value="METHYLCROTONOYL-COA CARBOXYLASE SUBUNIT ALPHA, MITOCHONDRIAL-RELATED"/>
    <property type="match status" value="1"/>
</dbReference>
<evidence type="ECO:0000256" key="3">
    <source>
        <dbReference type="ARBA" id="ARBA00022840"/>
    </source>
</evidence>
<dbReference type="SUPFAM" id="SSF52440">
    <property type="entry name" value="PreATP-grasp domain"/>
    <property type="match status" value="1"/>
</dbReference>
<dbReference type="PANTHER" id="PTHR18866">
    <property type="entry name" value="CARBOXYLASE:PYRUVATE/ACETYL-COA/PROPIONYL-COA CARBOXYLASE"/>
    <property type="match status" value="1"/>
</dbReference>
<dbReference type="Proteomes" id="UP000324324">
    <property type="component" value="Unassembled WGS sequence"/>
</dbReference>
<dbReference type="InterPro" id="IPR005481">
    <property type="entry name" value="BC-like_N"/>
</dbReference>
<protein>
    <submittedName>
        <fullName evidence="8">ATP-grasp domain-containing protein</fullName>
    </submittedName>
</protein>
<proteinExistence type="predicted"/>
<accession>A0A5M8AT22</accession>
<sequence>MTPKLQIRPLRRVLVANRGAVAARILRALNAQGIESIAVYSDADAEAPYLQQATVRVRLGEAPPLQSYLNQDALLRIAREHGADGVHPGYGFLSENAGFAERVEAAGLCFIGPSSRWIRRLGHKTEARALMATHGMPMTPSSAVLSDDPDVVARAAARIGYPVLIKPAGGGGGIGMLPARDESELAAAWQRARSVAQRSFGQAELYLEKLIERPRHIEFQVLADRYGGVRVLGERDCSVQRRHQKVIEEARAPNVPADEIDAMAKRLATLLAALGYDVIGTVEMLYTPATGFVFLELNTRLQVEHAVTEQVTGIDIVAAQLRLARGEPIEAVLPAPLRLRGHAIEARVYAEDPVRFLPSPGPLTVYRPPVGEGVRVETGYAQGGRVTSYYDPMLAKVIATGADRAQAISRLRAALDAFAIEGVKTNIPFIQQVLADDDFIAGRIDTGLAQRVLAGEAMAETRAPGAAPAPASTLTT</sequence>
<dbReference type="Pfam" id="PF02786">
    <property type="entry name" value="CPSase_L_D2"/>
    <property type="match status" value="1"/>
</dbReference>
<evidence type="ECO:0000256" key="2">
    <source>
        <dbReference type="ARBA" id="ARBA00022741"/>
    </source>
</evidence>
<evidence type="ECO:0000256" key="5">
    <source>
        <dbReference type="PROSITE-ProRule" id="PRU00409"/>
    </source>
</evidence>
<dbReference type="InterPro" id="IPR016185">
    <property type="entry name" value="PreATP-grasp_dom_sf"/>
</dbReference>
<dbReference type="GO" id="GO:0005524">
    <property type="term" value="F:ATP binding"/>
    <property type="evidence" value="ECO:0007669"/>
    <property type="project" value="UniProtKB-UniRule"/>
</dbReference>
<feature type="domain" description="Biotin carboxylation" evidence="7">
    <location>
        <begin position="9"/>
        <end position="454"/>
    </location>
</feature>
<dbReference type="PROSITE" id="PS50979">
    <property type="entry name" value="BC"/>
    <property type="match status" value="1"/>
</dbReference>
<keyword evidence="9" id="KW-1185">Reference proteome</keyword>
<keyword evidence="2 5" id="KW-0547">Nucleotide-binding</keyword>
<dbReference type="InterPro" id="IPR011764">
    <property type="entry name" value="Biotin_carboxylation_dom"/>
</dbReference>
<evidence type="ECO:0000313" key="8">
    <source>
        <dbReference type="EMBL" id="KAA6127067.1"/>
    </source>
</evidence>
<dbReference type="GO" id="GO:0046872">
    <property type="term" value="F:metal ion binding"/>
    <property type="evidence" value="ECO:0007669"/>
    <property type="project" value="InterPro"/>
</dbReference>
<dbReference type="Pfam" id="PF00289">
    <property type="entry name" value="Biotin_carb_N"/>
    <property type="match status" value="1"/>
</dbReference>
<dbReference type="InterPro" id="IPR011054">
    <property type="entry name" value="Rudment_hybrid_motif"/>
</dbReference>
<dbReference type="InterPro" id="IPR005479">
    <property type="entry name" value="CPAse_ATP-bd"/>
</dbReference>
<dbReference type="PROSITE" id="PS50975">
    <property type="entry name" value="ATP_GRASP"/>
    <property type="match status" value="1"/>
</dbReference>
<dbReference type="InterPro" id="IPR005482">
    <property type="entry name" value="Biotin_COase_C"/>
</dbReference>
<keyword evidence="4" id="KW-0092">Biotin</keyword>
<dbReference type="AlphaFoldDB" id="A0A5M8AT22"/>
<comment type="caution">
    <text evidence="8">The sequence shown here is derived from an EMBL/GenBank/DDBJ whole genome shotgun (WGS) entry which is preliminary data.</text>
</comment>
<gene>
    <name evidence="8" type="ORF">F1599_08600</name>
</gene>
<dbReference type="GO" id="GO:0016874">
    <property type="term" value="F:ligase activity"/>
    <property type="evidence" value="ECO:0007669"/>
    <property type="project" value="UniProtKB-KW"/>
</dbReference>
<evidence type="ECO:0000259" key="6">
    <source>
        <dbReference type="PROSITE" id="PS50975"/>
    </source>
</evidence>
<dbReference type="PROSITE" id="PS00866">
    <property type="entry name" value="CPSASE_1"/>
    <property type="match status" value="1"/>
</dbReference>
<dbReference type="RefSeq" id="WP_150082761.1">
    <property type="nucleotide sequence ID" value="NZ_VWRN01000025.1"/>
</dbReference>
<evidence type="ECO:0000256" key="1">
    <source>
        <dbReference type="ARBA" id="ARBA00022598"/>
    </source>
</evidence>
<dbReference type="Pfam" id="PF02785">
    <property type="entry name" value="Biotin_carb_C"/>
    <property type="match status" value="1"/>
</dbReference>
<dbReference type="SMART" id="SM00878">
    <property type="entry name" value="Biotin_carb_C"/>
    <property type="match status" value="1"/>
</dbReference>
<dbReference type="EMBL" id="VWRN01000025">
    <property type="protein sequence ID" value="KAA6127067.1"/>
    <property type="molecule type" value="Genomic_DNA"/>
</dbReference>